<keyword evidence="8 12" id="KW-0413">Isomerase</keyword>
<evidence type="ECO:0000256" key="8">
    <source>
        <dbReference type="ARBA" id="ARBA00023235"/>
    </source>
</evidence>
<dbReference type="EC" id="5.2.1.8" evidence="4"/>
<evidence type="ECO:0000256" key="2">
    <source>
        <dbReference type="ARBA" id="ARBA00004496"/>
    </source>
</evidence>
<dbReference type="Gene3D" id="2.40.10.330">
    <property type="match status" value="1"/>
</dbReference>
<dbReference type="GO" id="GO:0003755">
    <property type="term" value="F:peptidyl-prolyl cis-trans isomerase activity"/>
    <property type="evidence" value="ECO:0007669"/>
    <property type="project" value="UniProtKB-KW"/>
</dbReference>
<dbReference type="GeneID" id="84221808"/>
<dbReference type="GO" id="GO:0005737">
    <property type="term" value="C:cytoplasm"/>
    <property type="evidence" value="ECO:0007669"/>
    <property type="project" value="UniProtKB-SubCell"/>
</dbReference>
<dbReference type="InParanoid" id="A0A0N8VLE8"/>
<dbReference type="InterPro" id="IPR046357">
    <property type="entry name" value="PPIase_dom_sf"/>
</dbReference>
<comment type="similarity">
    <text evidence="3">Belongs to the FKBP-type PPIase family.</text>
</comment>
<proteinExistence type="inferred from homology"/>
<accession>A0A0N8VLE8</accession>
<keyword evidence="5" id="KW-0963">Cytoplasm</keyword>
<dbReference type="Pfam" id="PF22199">
    <property type="entry name" value="FKBP26_IF"/>
    <property type="match status" value="1"/>
</dbReference>
<dbReference type="Gene3D" id="3.30.70.2210">
    <property type="match status" value="1"/>
</dbReference>
<name>A0A0N8VLE8_9ARCH</name>
<dbReference type="AlphaFoldDB" id="A0A0N8VLE8"/>
<evidence type="ECO:0000313" key="13">
    <source>
        <dbReference type="Proteomes" id="UP000050301"/>
    </source>
</evidence>
<dbReference type="EMBL" id="LKBH01000038">
    <property type="protein sequence ID" value="KQB36324.1"/>
    <property type="molecule type" value="Genomic_DNA"/>
</dbReference>
<evidence type="ECO:0000256" key="7">
    <source>
        <dbReference type="ARBA" id="ARBA00023186"/>
    </source>
</evidence>
<feature type="domain" description="FKBP26 C-terminal" evidence="10">
    <location>
        <begin position="154"/>
        <end position="212"/>
    </location>
</feature>
<evidence type="ECO:0000256" key="6">
    <source>
        <dbReference type="ARBA" id="ARBA00023110"/>
    </source>
</evidence>
<gene>
    <name evidence="12" type="ORF">AOG55_04415</name>
</gene>
<dbReference type="RefSeq" id="WP_048100776.1">
    <property type="nucleotide sequence ID" value="NZ_LKBH01000038.1"/>
</dbReference>
<dbReference type="PANTHER" id="PTHR47861:SF3">
    <property type="entry name" value="FKBP-TYPE PEPTIDYL-PROLYL CIS-TRANS ISOMERASE SLYD"/>
    <property type="match status" value="1"/>
</dbReference>
<dbReference type="InterPro" id="IPR048261">
    <property type="entry name" value="SlpA/SlyD-like_ins_sf"/>
</dbReference>
<comment type="caution">
    <text evidence="12">The sequence shown here is derived from an EMBL/GenBank/DDBJ whole genome shotgun (WGS) entry which is preliminary data.</text>
</comment>
<evidence type="ECO:0000259" key="10">
    <source>
        <dbReference type="Pfam" id="PF18046"/>
    </source>
</evidence>
<feature type="domain" description="FKBP26 IF" evidence="11">
    <location>
        <begin position="90"/>
        <end position="135"/>
    </location>
</feature>
<evidence type="ECO:0000259" key="11">
    <source>
        <dbReference type="Pfam" id="PF22199"/>
    </source>
</evidence>
<evidence type="ECO:0000256" key="3">
    <source>
        <dbReference type="ARBA" id="ARBA00006577"/>
    </source>
</evidence>
<dbReference type="PANTHER" id="PTHR47861">
    <property type="entry name" value="FKBP-TYPE PEPTIDYL-PROLYL CIS-TRANS ISOMERASE SLYD"/>
    <property type="match status" value="1"/>
</dbReference>
<evidence type="ECO:0000256" key="1">
    <source>
        <dbReference type="ARBA" id="ARBA00000971"/>
    </source>
</evidence>
<protein>
    <recommendedName>
        <fullName evidence="4">peptidylprolyl isomerase</fullName>
        <ecNumber evidence="4">5.2.1.8</ecNumber>
    </recommendedName>
</protein>
<evidence type="ECO:0000313" key="12">
    <source>
        <dbReference type="EMBL" id="KQB36324.1"/>
    </source>
</evidence>
<sequence length="256" mass="29663">MNDGDFIELSYEMRAGPDKKLISTSKEDVAKAENIFDDKKKYKDVVLIIGSEGMFKAINDSFKNAEIGKEYEVVVPAKDAYGLRDNKNIKVVPMREFQRNNITPEVGKEVNIGNKIGRIISVTPGRVLIDYNHELAGKDLYYKYEIKKVITDESEKVKAIIDMEYSDADEFEVSLENDIINIQIPEKAKFDVNWLDSKYRIANDIRKYIPDKDTIIKELYKREEKKSEEVQESEKKEENKEENNGTSENQEVKEKQ</sequence>
<dbReference type="Gene3D" id="3.10.50.40">
    <property type="match status" value="1"/>
</dbReference>
<comment type="catalytic activity">
    <reaction evidence="1">
        <text>[protein]-peptidylproline (omega=180) = [protein]-peptidylproline (omega=0)</text>
        <dbReference type="Rhea" id="RHEA:16237"/>
        <dbReference type="Rhea" id="RHEA-COMP:10747"/>
        <dbReference type="Rhea" id="RHEA-COMP:10748"/>
        <dbReference type="ChEBI" id="CHEBI:83833"/>
        <dbReference type="ChEBI" id="CHEBI:83834"/>
        <dbReference type="EC" id="5.2.1.8"/>
    </reaction>
</comment>
<dbReference type="SUPFAM" id="SSF54534">
    <property type="entry name" value="FKBP-like"/>
    <property type="match status" value="1"/>
</dbReference>
<dbReference type="InterPro" id="IPR040825">
    <property type="entry name" value="FKBP26_C"/>
</dbReference>
<dbReference type="Pfam" id="PF18046">
    <property type="entry name" value="FKBP26_C"/>
    <property type="match status" value="1"/>
</dbReference>
<feature type="region of interest" description="Disordered" evidence="9">
    <location>
        <begin position="222"/>
        <end position="256"/>
    </location>
</feature>
<comment type="subcellular location">
    <subcellularLocation>
        <location evidence="2">Cytoplasm</location>
    </subcellularLocation>
</comment>
<evidence type="ECO:0000256" key="5">
    <source>
        <dbReference type="ARBA" id="ARBA00022490"/>
    </source>
</evidence>
<evidence type="ECO:0000256" key="4">
    <source>
        <dbReference type="ARBA" id="ARBA00013194"/>
    </source>
</evidence>
<dbReference type="InterPro" id="IPR054016">
    <property type="entry name" value="FKBP26_IF"/>
</dbReference>
<keyword evidence="7" id="KW-0143">Chaperone</keyword>
<feature type="compositionally biased region" description="Basic and acidic residues" evidence="9">
    <location>
        <begin position="222"/>
        <end position="243"/>
    </location>
</feature>
<dbReference type="Proteomes" id="UP000050301">
    <property type="component" value="Unassembled WGS sequence"/>
</dbReference>
<reference evidence="12 13" key="1">
    <citation type="submission" date="2015-09" db="EMBL/GenBank/DDBJ databases">
        <title>Heavy metals and arsenic resistance mechanisms in polyextremophilic archaea of the family Ferroplasmaceae.</title>
        <authorList>
            <person name="Bulaev A.G."/>
            <person name="Kanygina A.V."/>
        </authorList>
    </citation>
    <scope>NUCLEOTIDE SEQUENCE [LARGE SCALE GENOMIC DNA]</scope>
    <source>
        <strain evidence="12 13">BH2</strain>
    </source>
</reference>
<evidence type="ECO:0000256" key="9">
    <source>
        <dbReference type="SAM" id="MobiDB-lite"/>
    </source>
</evidence>
<keyword evidence="13" id="KW-1185">Reference proteome</keyword>
<organism evidence="12 13">
    <name type="scientific">Acidiplasma cupricumulans</name>
    <dbReference type="NCBI Taxonomy" id="312540"/>
    <lineage>
        <taxon>Archaea</taxon>
        <taxon>Methanobacteriati</taxon>
        <taxon>Thermoplasmatota</taxon>
        <taxon>Thermoplasmata</taxon>
        <taxon>Thermoplasmatales</taxon>
        <taxon>Ferroplasmaceae</taxon>
        <taxon>Acidiplasma</taxon>
    </lineage>
</organism>
<keyword evidence="6" id="KW-0697">Rotamase</keyword>